<feature type="region of interest" description="Disordered" evidence="1">
    <location>
        <begin position="1"/>
        <end position="61"/>
    </location>
</feature>
<name>A0A830HGE8_9CHLO</name>
<comment type="caution">
    <text evidence="2">The sequence shown here is derived from an EMBL/GenBank/DDBJ whole genome shotgun (WGS) entry which is preliminary data.</text>
</comment>
<protein>
    <submittedName>
        <fullName evidence="2">Uncharacterized protein</fullName>
    </submittedName>
</protein>
<evidence type="ECO:0000256" key="1">
    <source>
        <dbReference type="SAM" id="MobiDB-lite"/>
    </source>
</evidence>
<dbReference type="AlphaFoldDB" id="A0A830HGE8"/>
<proteinExistence type="predicted"/>
<gene>
    <name evidence="2" type="ORF">PPROV_000313300</name>
</gene>
<organism evidence="2 3">
    <name type="scientific">Pycnococcus provasolii</name>
    <dbReference type="NCBI Taxonomy" id="41880"/>
    <lineage>
        <taxon>Eukaryota</taxon>
        <taxon>Viridiplantae</taxon>
        <taxon>Chlorophyta</taxon>
        <taxon>Pseudoscourfieldiophyceae</taxon>
        <taxon>Pseudoscourfieldiales</taxon>
        <taxon>Pycnococcaceae</taxon>
        <taxon>Pycnococcus</taxon>
    </lineage>
</organism>
<evidence type="ECO:0000313" key="3">
    <source>
        <dbReference type="Proteomes" id="UP000660262"/>
    </source>
</evidence>
<dbReference type="EMBL" id="BNJQ01000007">
    <property type="protein sequence ID" value="GHP04379.1"/>
    <property type="molecule type" value="Genomic_DNA"/>
</dbReference>
<feature type="compositionally biased region" description="Polar residues" evidence="1">
    <location>
        <begin position="34"/>
        <end position="46"/>
    </location>
</feature>
<dbReference type="Proteomes" id="UP000660262">
    <property type="component" value="Unassembled WGS sequence"/>
</dbReference>
<sequence>MTGQRSKSGTRKRIQAESPDDNLNMNRSRRRMTTEGNPSPPQTRQATAARYSKKDVPPAVVSPPTAAVLSAKQPALVVDHAAASPANQADVRIKPRMPTDIEANSPVLFFGFIIEVLVDRFFVMPPHAKWDPGKDTFDFVDAAMAINEKSKQSQRDYTAMAVTLIKCAIQNNDIAIDALAQRLISIVKGLSKNILHARRAGGESQNNADADEMNS</sequence>
<reference evidence="2" key="1">
    <citation type="submission" date="2020-10" db="EMBL/GenBank/DDBJ databases">
        <title>Unveiling of a novel bifunctional photoreceptor, Dualchrome1, isolated from a cosmopolitan green alga.</title>
        <authorList>
            <person name="Suzuki S."/>
            <person name="Kawachi M."/>
        </authorList>
    </citation>
    <scope>NUCLEOTIDE SEQUENCE</scope>
    <source>
        <strain evidence="2">NIES 2893</strain>
    </source>
</reference>
<keyword evidence="3" id="KW-1185">Reference proteome</keyword>
<evidence type="ECO:0000313" key="2">
    <source>
        <dbReference type="EMBL" id="GHP04379.1"/>
    </source>
</evidence>
<accession>A0A830HGE8</accession>